<evidence type="ECO:0000313" key="13">
    <source>
        <dbReference type="EMBL" id="ADY56613.1"/>
    </source>
</evidence>
<name>F0SUG3_SYNGF</name>
<keyword evidence="9 11" id="KW-0456">Lyase</keyword>
<evidence type="ECO:0000256" key="9">
    <source>
        <dbReference type="ARBA" id="ARBA00023239"/>
    </source>
</evidence>
<dbReference type="KEGG" id="sgy:Sgly_2325"/>
<evidence type="ECO:0000256" key="2">
    <source>
        <dbReference type="ARBA" id="ARBA00004742"/>
    </source>
</evidence>
<dbReference type="PANTHER" id="PTHR30182:SF1">
    <property type="entry name" value="L-SERINE DEHYDRATASE 1"/>
    <property type="match status" value="1"/>
</dbReference>
<dbReference type="RefSeq" id="WP_013625478.1">
    <property type="nucleotide sequence ID" value="NC_015172.1"/>
</dbReference>
<dbReference type="NCBIfam" id="TIGR00718">
    <property type="entry name" value="sda_alpha"/>
    <property type="match status" value="1"/>
</dbReference>
<keyword evidence="14" id="KW-1185">Reference proteome</keyword>
<feature type="domain" description="Serine dehydratase-like alpha subunit" evidence="12">
    <location>
        <begin position="13"/>
        <end position="274"/>
    </location>
</feature>
<comment type="cofactor">
    <cofactor evidence="1 11">
        <name>[4Fe-4S] cluster</name>
        <dbReference type="ChEBI" id="CHEBI:49883"/>
    </cofactor>
</comment>
<dbReference type="Proteomes" id="UP000007488">
    <property type="component" value="Chromosome"/>
</dbReference>
<sequence length="289" mass="29712">MRSCREIIDSAQEQQIKISQVVLNDQAEKMNKNQDELIKRMTDHFLVMKDSAARGLTGDWHSQSGLAGGDASKMEKFRKKGKTIIGDSLNKAVARAVAVAEVNAGMGRIVAAPTAGSCGVLPAVFLTVQEVTGVTEEEVVRAMFTAAGLGMVIAERATVSGAEGGCQAEIGSASAMAAGAAVELAGGSPEQIGHAAAMALKSFLGLVCDPVAGLVEVPCIKRNAMAAVIAMTAAEMALAGVRSAIPVDEVIDAMASIGKQIPCALKETAMGGLAATPAGKRIKETYLAE</sequence>
<accession>F0SUG3</accession>
<organism evidence="13 14">
    <name type="scientific">Syntrophobotulus glycolicus (strain DSM 8271 / FlGlyR)</name>
    <dbReference type="NCBI Taxonomy" id="645991"/>
    <lineage>
        <taxon>Bacteria</taxon>
        <taxon>Bacillati</taxon>
        <taxon>Bacillota</taxon>
        <taxon>Clostridia</taxon>
        <taxon>Eubacteriales</taxon>
        <taxon>Desulfitobacteriaceae</taxon>
        <taxon>Syntrophobotulus</taxon>
    </lineage>
</organism>
<evidence type="ECO:0000256" key="1">
    <source>
        <dbReference type="ARBA" id="ARBA00001966"/>
    </source>
</evidence>
<protein>
    <recommendedName>
        <fullName evidence="11">L-serine dehydratase</fullName>
        <ecNumber evidence="11">4.3.1.17</ecNumber>
    </recommendedName>
</protein>
<proteinExistence type="inferred from homology"/>
<dbReference type="AlphaFoldDB" id="F0SUG3"/>
<evidence type="ECO:0000256" key="6">
    <source>
        <dbReference type="ARBA" id="ARBA00022723"/>
    </source>
</evidence>
<evidence type="ECO:0000256" key="11">
    <source>
        <dbReference type="RuleBase" id="RU366059"/>
    </source>
</evidence>
<dbReference type="GO" id="GO:0003941">
    <property type="term" value="F:L-serine ammonia-lyase activity"/>
    <property type="evidence" value="ECO:0007669"/>
    <property type="project" value="UniProtKB-UniRule"/>
</dbReference>
<comment type="similarity">
    <text evidence="3 11">Belongs to the iron-sulfur dependent L-serine dehydratase family.</text>
</comment>
<gene>
    <name evidence="13" type="ordered locus">Sgly_2325</name>
</gene>
<dbReference type="eggNOG" id="COG1760">
    <property type="taxonomic scope" value="Bacteria"/>
</dbReference>
<evidence type="ECO:0000313" key="14">
    <source>
        <dbReference type="Proteomes" id="UP000007488"/>
    </source>
</evidence>
<keyword evidence="6 11" id="KW-0479">Metal-binding</keyword>
<reference evidence="14" key="2">
    <citation type="submission" date="2011-02" db="EMBL/GenBank/DDBJ databases">
        <title>The complete genome of Syntrophobotulus glycolicus DSM 8271.</title>
        <authorList>
            <person name="Lucas S."/>
            <person name="Copeland A."/>
            <person name="Lapidus A."/>
            <person name="Bruce D."/>
            <person name="Goodwin L."/>
            <person name="Pitluck S."/>
            <person name="Kyrpides N."/>
            <person name="Mavromatis K."/>
            <person name="Pagani I."/>
            <person name="Ivanova N."/>
            <person name="Mikhailova N."/>
            <person name="Chertkov O."/>
            <person name="Held B."/>
            <person name="Detter J.C."/>
            <person name="Tapia R."/>
            <person name="Han C."/>
            <person name="Land M."/>
            <person name="Hauser L."/>
            <person name="Markowitz V."/>
            <person name="Cheng J.-F."/>
            <person name="Hugenholtz P."/>
            <person name="Woyke T."/>
            <person name="Wu D."/>
            <person name="Spring S."/>
            <person name="Schroeder M."/>
            <person name="Brambilla E."/>
            <person name="Klenk H.-P."/>
            <person name="Eisen J.A."/>
        </authorList>
    </citation>
    <scope>NUCLEOTIDE SEQUENCE [LARGE SCALE GENOMIC DNA]</scope>
    <source>
        <strain evidence="14">DSM 8271 / FlGlyR</strain>
    </source>
</reference>
<comment type="pathway">
    <text evidence="2">Carbohydrate biosynthesis; gluconeogenesis.</text>
</comment>
<dbReference type="STRING" id="645991.Sgly_2325"/>
<dbReference type="PANTHER" id="PTHR30182">
    <property type="entry name" value="L-SERINE DEHYDRATASE"/>
    <property type="match status" value="1"/>
</dbReference>
<evidence type="ECO:0000256" key="10">
    <source>
        <dbReference type="ARBA" id="ARBA00049406"/>
    </source>
</evidence>
<dbReference type="InterPro" id="IPR051318">
    <property type="entry name" value="Fe-S_L-Ser"/>
</dbReference>
<evidence type="ECO:0000256" key="8">
    <source>
        <dbReference type="ARBA" id="ARBA00023014"/>
    </source>
</evidence>
<dbReference type="HOGENOM" id="CLU_022305_2_0_9"/>
<keyword evidence="8 11" id="KW-0411">Iron-sulfur</keyword>
<dbReference type="GO" id="GO:0006094">
    <property type="term" value="P:gluconeogenesis"/>
    <property type="evidence" value="ECO:0007669"/>
    <property type="project" value="UniProtKB-KW"/>
</dbReference>
<dbReference type="EC" id="4.3.1.17" evidence="11"/>
<comment type="catalytic activity">
    <reaction evidence="10 11">
        <text>L-serine = pyruvate + NH4(+)</text>
        <dbReference type="Rhea" id="RHEA:19169"/>
        <dbReference type="ChEBI" id="CHEBI:15361"/>
        <dbReference type="ChEBI" id="CHEBI:28938"/>
        <dbReference type="ChEBI" id="CHEBI:33384"/>
        <dbReference type="EC" id="4.3.1.17"/>
    </reaction>
</comment>
<reference evidence="13 14" key="1">
    <citation type="journal article" date="2011" name="Stand. Genomic Sci.">
        <title>Complete genome sequence of Syntrophobotulus glycolicus type strain (FlGlyR).</title>
        <authorList>
            <person name="Han C."/>
            <person name="Mwirichia R."/>
            <person name="Chertkov O."/>
            <person name="Held B."/>
            <person name="Lapidus A."/>
            <person name="Nolan M."/>
            <person name="Lucas S."/>
            <person name="Hammon N."/>
            <person name="Deshpande S."/>
            <person name="Cheng J.F."/>
            <person name="Tapia R."/>
            <person name="Goodwin L."/>
            <person name="Pitluck S."/>
            <person name="Huntemann M."/>
            <person name="Liolios K."/>
            <person name="Ivanova N."/>
            <person name="Pagani I."/>
            <person name="Mavromatis K."/>
            <person name="Ovchinikova G."/>
            <person name="Pati A."/>
            <person name="Chen A."/>
            <person name="Palaniappan K."/>
            <person name="Land M."/>
            <person name="Hauser L."/>
            <person name="Brambilla E.M."/>
            <person name="Rohde M."/>
            <person name="Spring S."/>
            <person name="Sikorski J."/>
            <person name="Goker M."/>
            <person name="Woyke T."/>
            <person name="Bristow J."/>
            <person name="Eisen J.A."/>
            <person name="Markowitz V."/>
            <person name="Hugenholtz P."/>
            <person name="Kyrpides N.C."/>
            <person name="Klenk H.P."/>
            <person name="Detter J.C."/>
        </authorList>
    </citation>
    <scope>NUCLEOTIDE SEQUENCE [LARGE SCALE GENOMIC DNA]</scope>
    <source>
        <strain evidence="14">DSM 8271 / FlGlyR</strain>
    </source>
</reference>
<keyword evidence="7 11" id="KW-0408">Iron</keyword>
<dbReference type="OrthoDB" id="9805537at2"/>
<dbReference type="EMBL" id="CP002547">
    <property type="protein sequence ID" value="ADY56613.1"/>
    <property type="molecule type" value="Genomic_DNA"/>
</dbReference>
<dbReference type="InterPro" id="IPR005130">
    <property type="entry name" value="Ser_deHydtase-like_asu"/>
</dbReference>
<dbReference type="GO" id="GO:0051539">
    <property type="term" value="F:4 iron, 4 sulfur cluster binding"/>
    <property type="evidence" value="ECO:0007669"/>
    <property type="project" value="UniProtKB-UniRule"/>
</dbReference>
<dbReference type="Pfam" id="PF03313">
    <property type="entry name" value="SDH_alpha"/>
    <property type="match status" value="1"/>
</dbReference>
<dbReference type="GO" id="GO:0046872">
    <property type="term" value="F:metal ion binding"/>
    <property type="evidence" value="ECO:0007669"/>
    <property type="project" value="UniProtKB-KW"/>
</dbReference>
<evidence type="ECO:0000256" key="3">
    <source>
        <dbReference type="ARBA" id="ARBA00008636"/>
    </source>
</evidence>
<keyword evidence="4 11" id="KW-0312">Gluconeogenesis</keyword>
<evidence type="ECO:0000256" key="5">
    <source>
        <dbReference type="ARBA" id="ARBA00022485"/>
    </source>
</evidence>
<dbReference type="InterPro" id="IPR004642">
    <property type="entry name" value="Ser_deHydtase_asu"/>
</dbReference>
<evidence type="ECO:0000256" key="4">
    <source>
        <dbReference type="ARBA" id="ARBA00022432"/>
    </source>
</evidence>
<evidence type="ECO:0000256" key="7">
    <source>
        <dbReference type="ARBA" id="ARBA00023004"/>
    </source>
</evidence>
<evidence type="ECO:0000259" key="12">
    <source>
        <dbReference type="Pfam" id="PF03313"/>
    </source>
</evidence>
<keyword evidence="5 11" id="KW-0004">4Fe-4S</keyword>